<dbReference type="Pfam" id="PF13639">
    <property type="entry name" value="zf-RING_2"/>
    <property type="match status" value="1"/>
</dbReference>
<dbReference type="AlphaFoldDB" id="A0A1A9UMW4"/>
<dbReference type="GO" id="GO:0005634">
    <property type="term" value="C:nucleus"/>
    <property type="evidence" value="ECO:0007669"/>
    <property type="project" value="TreeGrafter"/>
</dbReference>
<keyword evidence="4" id="KW-0175">Coiled coil</keyword>
<organism evidence="6 7">
    <name type="scientific">Glossina austeni</name>
    <name type="common">Savannah tsetse fly</name>
    <dbReference type="NCBI Taxonomy" id="7395"/>
    <lineage>
        <taxon>Eukaryota</taxon>
        <taxon>Metazoa</taxon>
        <taxon>Ecdysozoa</taxon>
        <taxon>Arthropoda</taxon>
        <taxon>Hexapoda</taxon>
        <taxon>Insecta</taxon>
        <taxon>Pterygota</taxon>
        <taxon>Neoptera</taxon>
        <taxon>Endopterygota</taxon>
        <taxon>Diptera</taxon>
        <taxon>Brachycera</taxon>
        <taxon>Muscomorpha</taxon>
        <taxon>Hippoboscoidea</taxon>
        <taxon>Glossinidae</taxon>
        <taxon>Glossina</taxon>
    </lineage>
</organism>
<dbReference type="GO" id="GO:0061630">
    <property type="term" value="F:ubiquitin protein ligase activity"/>
    <property type="evidence" value="ECO:0007669"/>
    <property type="project" value="TreeGrafter"/>
</dbReference>
<dbReference type="EnsemblMetazoa" id="GAUT009816-RA">
    <property type="protein sequence ID" value="GAUT009816-PA"/>
    <property type="gene ID" value="GAUT009816"/>
</dbReference>
<dbReference type="VEuPathDB" id="VectorBase:GAUT009816"/>
<dbReference type="GO" id="GO:0016567">
    <property type="term" value="P:protein ubiquitination"/>
    <property type="evidence" value="ECO:0007669"/>
    <property type="project" value="TreeGrafter"/>
</dbReference>
<keyword evidence="1 3" id="KW-0479">Metal-binding</keyword>
<dbReference type="STRING" id="7395.A0A1A9UMW4"/>
<evidence type="ECO:0000256" key="4">
    <source>
        <dbReference type="SAM" id="Coils"/>
    </source>
</evidence>
<dbReference type="Proteomes" id="UP000078200">
    <property type="component" value="Unassembled WGS sequence"/>
</dbReference>
<dbReference type="PROSITE" id="PS50089">
    <property type="entry name" value="ZF_RING_2"/>
    <property type="match status" value="1"/>
</dbReference>
<accession>A0A1A9UMW4</accession>
<dbReference type="GO" id="GO:0090734">
    <property type="term" value="C:site of DNA damage"/>
    <property type="evidence" value="ECO:0007669"/>
    <property type="project" value="TreeGrafter"/>
</dbReference>
<dbReference type="SMART" id="SM00184">
    <property type="entry name" value="RING"/>
    <property type="match status" value="1"/>
</dbReference>
<evidence type="ECO:0000256" key="3">
    <source>
        <dbReference type="PROSITE-ProRule" id="PRU00175"/>
    </source>
</evidence>
<reference evidence="6" key="1">
    <citation type="submission" date="2020-05" db="UniProtKB">
        <authorList>
            <consortium name="EnsemblMetazoa"/>
        </authorList>
    </citation>
    <scope>IDENTIFICATION</scope>
    <source>
        <strain evidence="6">TTRI</strain>
    </source>
</reference>
<evidence type="ECO:0000313" key="6">
    <source>
        <dbReference type="EnsemblMetazoa" id="GAUT009816-PA"/>
    </source>
</evidence>
<proteinExistence type="predicted"/>
<dbReference type="SUPFAM" id="SSF57850">
    <property type="entry name" value="RING/U-box"/>
    <property type="match status" value="1"/>
</dbReference>
<sequence length="189" mass="21672">MSNASAASILCSICLEHITKADTICRTTCGHLFHLHCIQDCLLRSRDCPECRETDVQIYKLFPNFDENEGGSCAMDEVQAKLQICESQAMDLAGQLNEAQNDFLQLQGQYTTADVEINKLKEELSLYSEKNFMALQGQYTEVENKIRNLKKRNKYLSLQVAAKSKQLQRNIRTISLLKRMFKKKKLKRA</sequence>
<dbReference type="CDD" id="cd16448">
    <property type="entry name" value="RING-H2"/>
    <property type="match status" value="1"/>
</dbReference>
<dbReference type="PANTHER" id="PTHR46569:SF1">
    <property type="entry name" value="E3 UBIQUITIN-PROTEIN LIGASE RFWD3-RELATED"/>
    <property type="match status" value="1"/>
</dbReference>
<dbReference type="GO" id="GO:0031297">
    <property type="term" value="P:replication fork processing"/>
    <property type="evidence" value="ECO:0007669"/>
    <property type="project" value="TreeGrafter"/>
</dbReference>
<name>A0A1A9UMW4_GLOAU</name>
<evidence type="ECO:0000256" key="1">
    <source>
        <dbReference type="ARBA" id="ARBA00022771"/>
    </source>
</evidence>
<evidence type="ECO:0000313" key="7">
    <source>
        <dbReference type="Proteomes" id="UP000078200"/>
    </source>
</evidence>
<evidence type="ECO:0000259" key="5">
    <source>
        <dbReference type="PROSITE" id="PS50089"/>
    </source>
</evidence>
<dbReference type="InterPro" id="IPR001841">
    <property type="entry name" value="Znf_RING"/>
</dbReference>
<keyword evidence="2" id="KW-0862">Zinc</keyword>
<evidence type="ECO:0000256" key="2">
    <source>
        <dbReference type="ARBA" id="ARBA00022833"/>
    </source>
</evidence>
<dbReference type="InterPro" id="IPR052639">
    <property type="entry name" value="TRAIP_ubiq-protein_ligase"/>
</dbReference>
<keyword evidence="1 3" id="KW-0863">Zinc-finger</keyword>
<dbReference type="GO" id="GO:0008270">
    <property type="term" value="F:zinc ion binding"/>
    <property type="evidence" value="ECO:0007669"/>
    <property type="project" value="UniProtKB-KW"/>
</dbReference>
<dbReference type="Gene3D" id="1.10.287.1490">
    <property type="match status" value="1"/>
</dbReference>
<dbReference type="InterPro" id="IPR013083">
    <property type="entry name" value="Znf_RING/FYVE/PHD"/>
</dbReference>
<feature type="domain" description="RING-type" evidence="5">
    <location>
        <begin position="11"/>
        <end position="52"/>
    </location>
</feature>
<feature type="coiled-coil region" evidence="4">
    <location>
        <begin position="82"/>
        <end position="159"/>
    </location>
</feature>
<keyword evidence="7" id="KW-1185">Reference proteome</keyword>
<protein>
    <submittedName>
        <fullName evidence="6">RING-type domain-containing protein</fullName>
    </submittedName>
</protein>
<dbReference type="PANTHER" id="PTHR46569">
    <property type="entry name" value="E3 UBIQUITIN-PROTEIN LIGASE TRAIP"/>
    <property type="match status" value="1"/>
</dbReference>
<dbReference type="Gene3D" id="3.30.40.10">
    <property type="entry name" value="Zinc/RING finger domain, C3HC4 (zinc finger)"/>
    <property type="match status" value="1"/>
</dbReference>